<reference evidence="1 2" key="1">
    <citation type="journal article" date="2016" name="Mol. Biol. Evol.">
        <title>Comparative Genomics of Early-Diverging Mushroom-Forming Fungi Provides Insights into the Origins of Lignocellulose Decay Capabilities.</title>
        <authorList>
            <person name="Nagy L.G."/>
            <person name="Riley R."/>
            <person name="Tritt A."/>
            <person name="Adam C."/>
            <person name="Daum C."/>
            <person name="Floudas D."/>
            <person name="Sun H."/>
            <person name="Yadav J.S."/>
            <person name="Pangilinan J."/>
            <person name="Larsson K.H."/>
            <person name="Matsuura K."/>
            <person name="Barry K."/>
            <person name="Labutti K."/>
            <person name="Kuo R."/>
            <person name="Ohm R.A."/>
            <person name="Bhattacharya S.S."/>
            <person name="Shirouzu T."/>
            <person name="Yoshinaga Y."/>
            <person name="Martin F.M."/>
            <person name="Grigoriev I.V."/>
            <person name="Hibbett D.S."/>
        </authorList>
    </citation>
    <scope>NUCLEOTIDE SEQUENCE [LARGE SCALE GENOMIC DNA]</scope>
    <source>
        <strain evidence="1 2">CBS 109695</strain>
    </source>
</reference>
<keyword evidence="2" id="KW-1185">Reference proteome</keyword>
<protein>
    <submittedName>
        <fullName evidence="1">Uncharacterized protein</fullName>
    </submittedName>
</protein>
<dbReference type="Proteomes" id="UP000076532">
    <property type="component" value="Unassembled WGS sequence"/>
</dbReference>
<dbReference type="AlphaFoldDB" id="A0A167TG31"/>
<accession>A0A167TG31</accession>
<organism evidence="1 2">
    <name type="scientific">Athelia psychrophila</name>
    <dbReference type="NCBI Taxonomy" id="1759441"/>
    <lineage>
        <taxon>Eukaryota</taxon>
        <taxon>Fungi</taxon>
        <taxon>Dikarya</taxon>
        <taxon>Basidiomycota</taxon>
        <taxon>Agaricomycotina</taxon>
        <taxon>Agaricomycetes</taxon>
        <taxon>Agaricomycetidae</taxon>
        <taxon>Atheliales</taxon>
        <taxon>Atheliaceae</taxon>
        <taxon>Athelia</taxon>
    </lineage>
</organism>
<dbReference type="EMBL" id="KV418244">
    <property type="protein sequence ID" value="KZP02906.1"/>
    <property type="molecule type" value="Genomic_DNA"/>
</dbReference>
<name>A0A167TG31_9AGAM</name>
<evidence type="ECO:0000313" key="1">
    <source>
        <dbReference type="EMBL" id="KZP02906.1"/>
    </source>
</evidence>
<proteinExistence type="predicted"/>
<sequence>MTTILVHSIASAAAIWGSDGILDGLSSPTINISTPRCAEKGMQAPDAELQVSSVPGRYDLSRKAIEEARPSALGGSELRLDSGDGTAAAINSLLLNRHPLAQRTRNDNIAPIELQKQLDDLYPPEVIVTVLPKRLHRSLGYTPLLRLSELVHHTLKQPALLQEAHVILELGLGSGRSDESVAGGDRTSSKSGVIGDDEAECIFMAWHHLHEPLSTSIGMPHGQTDADNRL</sequence>
<evidence type="ECO:0000313" key="2">
    <source>
        <dbReference type="Proteomes" id="UP000076532"/>
    </source>
</evidence>
<gene>
    <name evidence="1" type="ORF">FIBSPDRAFT_1022680</name>
</gene>